<dbReference type="InterPro" id="IPR001750">
    <property type="entry name" value="ND/Mrp_TM"/>
</dbReference>
<feature type="transmembrane region" description="Helical" evidence="9">
    <location>
        <begin position="355"/>
        <end position="374"/>
    </location>
</feature>
<protein>
    <recommendedName>
        <fullName evidence="3">NADH-ubiquinone oxidoreductase chain 2</fullName>
    </recommendedName>
    <alternativeName>
        <fullName evidence="7">NADH dehydrogenase subunit 2</fullName>
    </alternativeName>
</protein>
<sequence>SSPGSTPYGSFEVSFPPTSFSILKPSVHLRMAERWYELPDKDVALATCLDSYRFNLVDLTSIFGKVALVFHLAWLSSDDENNYPLTKMSHPAPRADFLLVFIDTLRFIRELLDSTVVNAFAGVPIRAYATSTLPGEAGSSHLFSGGCSSITSSPRGQLRFGSSKATSDTKRLNKGLSEPQRAKGGLTGPKAVKGRACYQGLYRITNSANGKRYAGSSTIGLILSPFKALQSKTWGEIPQTFNLNPCKMTQQIGAALNGRASPLGLAMPLGVGVGIYGGVCLVSVISQAFDCFILASGTLLLVLATGILPMKSLYYWSSTREEITHDPLSKLIPLILLISTLGMSCLVTSSDLVTVYLSVELQSLPLYILACLYRDSESATSAALKYFLIGALSIGYSGFLIPVIFIGLAVLIKLPAAPFHYWAPDVYDGGLTQIGGIVVTDHSVWGFILLGSALLSLVLGALLGYDKPLGVLATCSRVGYSPGSGGLSLLPFPTWGDSTVFLEQPKPEKDEESYWLEGLSVMRTATTKPLLISSEYNRI</sequence>
<name>A0A9N9JQX1_9GLOM</name>
<evidence type="ECO:0000256" key="2">
    <source>
        <dbReference type="ARBA" id="ARBA00007012"/>
    </source>
</evidence>
<evidence type="ECO:0000313" key="12">
    <source>
        <dbReference type="Proteomes" id="UP000789759"/>
    </source>
</evidence>
<feature type="region of interest" description="Disordered" evidence="8">
    <location>
        <begin position="153"/>
        <end position="185"/>
    </location>
</feature>
<feature type="transmembrane region" description="Helical" evidence="9">
    <location>
        <begin position="292"/>
        <end position="310"/>
    </location>
</feature>
<evidence type="ECO:0000256" key="4">
    <source>
        <dbReference type="ARBA" id="ARBA00022692"/>
    </source>
</evidence>
<evidence type="ECO:0000256" key="8">
    <source>
        <dbReference type="SAM" id="MobiDB-lite"/>
    </source>
</evidence>
<dbReference type="PANTHER" id="PTHR22773">
    <property type="entry name" value="NADH DEHYDROGENASE"/>
    <property type="match status" value="1"/>
</dbReference>
<evidence type="ECO:0000259" key="10">
    <source>
        <dbReference type="Pfam" id="PF00361"/>
    </source>
</evidence>
<gene>
    <name evidence="11" type="ORF">CPELLU_LOCUS17135</name>
</gene>
<dbReference type="Proteomes" id="UP000789759">
    <property type="component" value="Unassembled WGS sequence"/>
</dbReference>
<comment type="subcellular location">
    <subcellularLocation>
        <location evidence="1">Membrane</location>
        <topology evidence="1">Multi-pass membrane protein</topology>
    </subcellularLocation>
</comment>
<keyword evidence="12" id="KW-1185">Reference proteome</keyword>
<comment type="similarity">
    <text evidence="2">Belongs to the complex I subunit 2 family.</text>
</comment>
<dbReference type="OrthoDB" id="2435263at2759"/>
<dbReference type="AlphaFoldDB" id="A0A9N9JQX1"/>
<feature type="transmembrane region" description="Helical" evidence="9">
    <location>
        <begin position="265"/>
        <end position="286"/>
    </location>
</feature>
<organism evidence="11 12">
    <name type="scientific">Cetraspora pellucida</name>
    <dbReference type="NCBI Taxonomy" id="1433469"/>
    <lineage>
        <taxon>Eukaryota</taxon>
        <taxon>Fungi</taxon>
        <taxon>Fungi incertae sedis</taxon>
        <taxon>Mucoromycota</taxon>
        <taxon>Glomeromycotina</taxon>
        <taxon>Glomeromycetes</taxon>
        <taxon>Diversisporales</taxon>
        <taxon>Gigasporaceae</taxon>
        <taxon>Cetraspora</taxon>
    </lineage>
</organism>
<dbReference type="EMBL" id="CAJVQA010027868">
    <property type="protein sequence ID" value="CAG8793029.1"/>
    <property type="molecule type" value="Genomic_DNA"/>
</dbReference>
<feature type="transmembrane region" description="Helical" evidence="9">
    <location>
        <begin position="386"/>
        <end position="412"/>
    </location>
</feature>
<feature type="domain" description="NADH:quinone oxidoreductase/Mrp antiporter transmembrane" evidence="10">
    <location>
        <begin position="349"/>
        <end position="393"/>
    </location>
</feature>
<proteinExistence type="inferred from homology"/>
<evidence type="ECO:0000256" key="9">
    <source>
        <dbReference type="SAM" id="Phobius"/>
    </source>
</evidence>
<evidence type="ECO:0000256" key="6">
    <source>
        <dbReference type="ARBA" id="ARBA00023136"/>
    </source>
</evidence>
<evidence type="ECO:0000256" key="1">
    <source>
        <dbReference type="ARBA" id="ARBA00004141"/>
    </source>
</evidence>
<evidence type="ECO:0000256" key="5">
    <source>
        <dbReference type="ARBA" id="ARBA00022989"/>
    </source>
</evidence>
<dbReference type="GO" id="GO:0016020">
    <property type="term" value="C:membrane"/>
    <property type="evidence" value="ECO:0007669"/>
    <property type="project" value="UniProtKB-SubCell"/>
</dbReference>
<evidence type="ECO:0000256" key="3">
    <source>
        <dbReference type="ARBA" id="ARBA00021008"/>
    </source>
</evidence>
<feature type="non-terminal residue" evidence="11">
    <location>
        <position position="539"/>
    </location>
</feature>
<dbReference type="Pfam" id="PF00361">
    <property type="entry name" value="Proton_antipo_M"/>
    <property type="match status" value="2"/>
</dbReference>
<evidence type="ECO:0000313" key="11">
    <source>
        <dbReference type="EMBL" id="CAG8793029.1"/>
    </source>
</evidence>
<reference evidence="11" key="1">
    <citation type="submission" date="2021-06" db="EMBL/GenBank/DDBJ databases">
        <authorList>
            <person name="Kallberg Y."/>
            <person name="Tangrot J."/>
            <person name="Rosling A."/>
        </authorList>
    </citation>
    <scope>NUCLEOTIDE SEQUENCE</scope>
    <source>
        <strain evidence="11">FL966</strain>
    </source>
</reference>
<evidence type="ECO:0000256" key="7">
    <source>
        <dbReference type="ARBA" id="ARBA00031028"/>
    </source>
</evidence>
<feature type="transmembrane region" description="Helical" evidence="9">
    <location>
        <begin position="444"/>
        <end position="465"/>
    </location>
</feature>
<accession>A0A9N9JQX1</accession>
<keyword evidence="6 9" id="KW-0472">Membrane</keyword>
<keyword evidence="4 9" id="KW-0812">Transmembrane</keyword>
<comment type="caution">
    <text evidence="11">The sequence shown here is derived from an EMBL/GenBank/DDBJ whole genome shotgun (WGS) entry which is preliminary data.</text>
</comment>
<feature type="non-terminal residue" evidence="11">
    <location>
        <position position="1"/>
    </location>
</feature>
<keyword evidence="5 9" id="KW-1133">Transmembrane helix</keyword>
<feature type="domain" description="NADH:quinone oxidoreductase/Mrp antiporter transmembrane" evidence="10">
    <location>
        <begin position="396"/>
        <end position="438"/>
    </location>
</feature>